<reference evidence="1 2" key="1">
    <citation type="submission" date="2014-11" db="EMBL/GenBank/DDBJ databases">
        <authorList>
            <person name="Aslett M.A."/>
            <person name="De Silva N."/>
        </authorList>
    </citation>
    <scope>NUCLEOTIDE SEQUENCE [LARGE SCALE GENOMIC DNA]</scope>
    <source>
        <strain evidence="1 2">ATCC9714</strain>
        <plasmid evidence="1 2">pCS1</plasmid>
    </source>
</reference>
<geneLocation type="plasmid" evidence="1 2">
    <name>pCS1</name>
</geneLocation>
<protein>
    <submittedName>
        <fullName evidence="1">Uncharacterized protein</fullName>
    </submittedName>
</protein>
<proteinExistence type="predicted"/>
<dbReference type="GeneID" id="97539211"/>
<dbReference type="Proteomes" id="UP000032811">
    <property type="component" value="Plasmid pCS1"/>
</dbReference>
<accession>A0ABM9RTR1</accession>
<keyword evidence="1" id="KW-0614">Plasmid</keyword>
<evidence type="ECO:0000313" key="2">
    <source>
        <dbReference type="Proteomes" id="UP000032811"/>
    </source>
</evidence>
<sequence length="107" mass="12727">MIKVYIDEVKGIFELEHNMCCREQLVNELTKILDIIIVDCEIKEKLEYKNKTLKEKEILTVNLRQLIINQILKMDCSCIEYLSNKEKHIKDIPCEYCKEINCSECIK</sequence>
<dbReference type="RefSeq" id="WP_021122214.1">
    <property type="nucleotide sequence ID" value="NZ_CDNJ01000026.1"/>
</dbReference>
<evidence type="ECO:0000313" key="1">
    <source>
        <dbReference type="EMBL" id="CEJ75483.1"/>
    </source>
</evidence>
<organism evidence="1 2">
    <name type="scientific">Paraclostridium sordellii</name>
    <name type="common">Clostridium sordellii</name>
    <dbReference type="NCBI Taxonomy" id="1505"/>
    <lineage>
        <taxon>Bacteria</taxon>
        <taxon>Bacillati</taxon>
        <taxon>Bacillota</taxon>
        <taxon>Clostridia</taxon>
        <taxon>Peptostreptococcales</taxon>
        <taxon>Peptostreptococcaceae</taxon>
        <taxon>Paraclostridium</taxon>
    </lineage>
</organism>
<gene>
    <name evidence="1" type="ORF">ATCC9714PCS11_00241</name>
</gene>
<keyword evidence="2" id="KW-1185">Reference proteome</keyword>
<dbReference type="EMBL" id="LN679999">
    <property type="protein sequence ID" value="CEJ75483.1"/>
    <property type="molecule type" value="Genomic_DNA"/>
</dbReference>
<name>A0ABM9RTR1_PARSO</name>